<sequence>MPEDYFKHMKTRVDFLDKENYVGKFTLVEGDALGHELENDGGCVLKISSEYDFKGDVISKEEDIKETQEHTMGLYKSCADYLIANPHVCV</sequence>
<dbReference type="GO" id="GO:0005737">
    <property type="term" value="C:cytoplasm"/>
    <property type="evidence" value="ECO:0007669"/>
    <property type="project" value="TreeGrafter"/>
</dbReference>
<keyword evidence="2" id="KW-1185">Reference proteome</keyword>
<dbReference type="Gramene" id="OE9A093972T1">
    <property type="protein sequence ID" value="OE9A093972C1"/>
    <property type="gene ID" value="OE9A093972"/>
</dbReference>
<dbReference type="InterPro" id="IPR023393">
    <property type="entry name" value="START-like_dom_sf"/>
</dbReference>
<dbReference type="PANTHER" id="PTHR31213:SF157">
    <property type="entry name" value="MAJOR ALLERGEN MAL D 1-LIKE"/>
    <property type="match status" value="1"/>
</dbReference>
<dbReference type="GO" id="GO:0004864">
    <property type="term" value="F:protein phosphatase inhibitor activity"/>
    <property type="evidence" value="ECO:0007669"/>
    <property type="project" value="TreeGrafter"/>
</dbReference>
<organism evidence="1 2">
    <name type="scientific">Olea europaea subsp. europaea</name>
    <dbReference type="NCBI Taxonomy" id="158383"/>
    <lineage>
        <taxon>Eukaryota</taxon>
        <taxon>Viridiplantae</taxon>
        <taxon>Streptophyta</taxon>
        <taxon>Embryophyta</taxon>
        <taxon>Tracheophyta</taxon>
        <taxon>Spermatophyta</taxon>
        <taxon>Magnoliopsida</taxon>
        <taxon>eudicotyledons</taxon>
        <taxon>Gunneridae</taxon>
        <taxon>Pentapetalae</taxon>
        <taxon>asterids</taxon>
        <taxon>lamiids</taxon>
        <taxon>Lamiales</taxon>
        <taxon>Oleaceae</taxon>
        <taxon>Oleeae</taxon>
        <taxon>Olea</taxon>
    </lineage>
</organism>
<dbReference type="Proteomes" id="UP000594638">
    <property type="component" value="Unassembled WGS sequence"/>
</dbReference>
<dbReference type="GO" id="GO:0009738">
    <property type="term" value="P:abscisic acid-activated signaling pathway"/>
    <property type="evidence" value="ECO:0007669"/>
    <property type="project" value="TreeGrafter"/>
</dbReference>
<protein>
    <recommendedName>
        <fullName evidence="3">Bet v I/Major latex protein domain-containing protein</fullName>
    </recommendedName>
</protein>
<dbReference type="GO" id="GO:0005634">
    <property type="term" value="C:nucleus"/>
    <property type="evidence" value="ECO:0007669"/>
    <property type="project" value="TreeGrafter"/>
</dbReference>
<evidence type="ECO:0008006" key="3">
    <source>
        <dbReference type="Google" id="ProtNLM"/>
    </source>
</evidence>
<proteinExistence type="predicted"/>
<dbReference type="OrthoDB" id="877951at2759"/>
<reference evidence="1 2" key="1">
    <citation type="submission" date="2019-12" db="EMBL/GenBank/DDBJ databases">
        <authorList>
            <person name="Alioto T."/>
            <person name="Alioto T."/>
            <person name="Gomez Garrido J."/>
        </authorList>
    </citation>
    <scope>NUCLEOTIDE SEQUENCE [LARGE SCALE GENOMIC DNA]</scope>
</reference>
<name>A0A8S0VIQ1_OLEEU</name>
<comment type="caution">
    <text evidence="1">The sequence shown here is derived from an EMBL/GenBank/DDBJ whole genome shotgun (WGS) entry which is preliminary data.</text>
</comment>
<dbReference type="AlphaFoldDB" id="A0A8S0VIQ1"/>
<accession>A0A8S0VIQ1</accession>
<evidence type="ECO:0000313" key="2">
    <source>
        <dbReference type="Proteomes" id="UP000594638"/>
    </source>
</evidence>
<evidence type="ECO:0000313" key="1">
    <source>
        <dbReference type="EMBL" id="CAA3031157.1"/>
    </source>
</evidence>
<dbReference type="Gene3D" id="3.30.530.20">
    <property type="match status" value="1"/>
</dbReference>
<dbReference type="PANTHER" id="PTHR31213">
    <property type="entry name" value="OS08G0374000 PROTEIN-RELATED"/>
    <property type="match status" value="1"/>
</dbReference>
<dbReference type="EMBL" id="CACTIH010009424">
    <property type="protein sequence ID" value="CAA3031157.1"/>
    <property type="molecule type" value="Genomic_DNA"/>
</dbReference>
<dbReference type="SUPFAM" id="SSF55961">
    <property type="entry name" value="Bet v1-like"/>
    <property type="match status" value="1"/>
</dbReference>
<dbReference type="GO" id="GO:0010427">
    <property type="term" value="F:abscisic acid binding"/>
    <property type="evidence" value="ECO:0007669"/>
    <property type="project" value="TreeGrafter"/>
</dbReference>
<gene>
    <name evidence="1" type="ORF">OLEA9_A093972</name>
</gene>
<dbReference type="GO" id="GO:0038023">
    <property type="term" value="F:signaling receptor activity"/>
    <property type="evidence" value="ECO:0007669"/>
    <property type="project" value="TreeGrafter"/>
</dbReference>
<dbReference type="InterPro" id="IPR050279">
    <property type="entry name" value="Plant_def-hormone_signal"/>
</dbReference>